<keyword evidence="2" id="KW-1185">Reference proteome</keyword>
<protein>
    <submittedName>
        <fullName evidence="1">NAD(P)/FAD-dependent oxidoreductase</fullName>
    </submittedName>
</protein>
<gene>
    <name evidence="1" type="ORF">KHQ06_09595</name>
</gene>
<dbReference type="RefSeq" id="WP_213559214.1">
    <property type="nucleotide sequence ID" value="NZ_JBHZDI010000015.1"/>
</dbReference>
<sequence>MVDKEVVIVGAGFSGIGLGIQLRKAGITDFTILEAADDIGGVWHHNRYPGVAVDIPSTTYSYSYEPNPSWSRLFAPGDELAAYAKRCAAKYGVTNHVRLHTRVEAAEYDADQHHWSVRTSGGSLTARFLISAVGPLDQPKYPDIPGLGTFAGPTVHTARWDPTVDLRGKRVAVIGSGATALQLIPEIAPEVARLSAFQRTPIWVIPKPNTTIAPPMRRLFERVPVTQRVLRMATSLLAELVMTAGIAYHMRVPLFVRSVEKLCLWHLEQQVADPETRERLTPKYGLGCKRPSFSNTYLRTFNRDNVDLITDRIVRIVHEGIVTARTDNASGEVTETLHEVEILLLATGFKTMQLGVVPPFPLHGTDGIEVGQWWDEHKYQNYEGISSPLAPNFWLMNGPWAAAGASWFSVIESGSRHIVRCLDEARRRRATQMVVRQEPHDAYMRSMHKKVRHTSFAQPSCSQANSYYFDRHGEAPFVRPISGPALELASRTFDLDHYRYDQAPLPGSQK</sequence>
<dbReference type="PRINTS" id="PR00420">
    <property type="entry name" value="RNGMNOXGNASE"/>
</dbReference>
<organism evidence="1 2">
    <name type="scientific">Nocardia tengchongensis</name>
    <dbReference type="NCBI Taxonomy" id="2055889"/>
    <lineage>
        <taxon>Bacteria</taxon>
        <taxon>Bacillati</taxon>
        <taxon>Actinomycetota</taxon>
        <taxon>Actinomycetes</taxon>
        <taxon>Mycobacteriales</taxon>
        <taxon>Nocardiaceae</taxon>
        <taxon>Nocardia</taxon>
    </lineage>
</organism>
<dbReference type="Proteomes" id="UP000683310">
    <property type="component" value="Chromosome"/>
</dbReference>
<dbReference type="SUPFAM" id="SSF51905">
    <property type="entry name" value="FAD/NAD(P)-binding domain"/>
    <property type="match status" value="2"/>
</dbReference>
<dbReference type="PANTHER" id="PTHR42877:SF4">
    <property type="entry name" value="FAD_NAD(P)-BINDING DOMAIN-CONTAINING PROTEIN-RELATED"/>
    <property type="match status" value="1"/>
</dbReference>
<dbReference type="PANTHER" id="PTHR42877">
    <property type="entry name" value="L-ORNITHINE N(5)-MONOOXYGENASE-RELATED"/>
    <property type="match status" value="1"/>
</dbReference>
<dbReference type="Gene3D" id="3.50.50.60">
    <property type="entry name" value="FAD/NAD(P)-binding domain"/>
    <property type="match status" value="2"/>
</dbReference>
<name>A0ABX8CY85_9NOCA</name>
<proteinExistence type="predicted"/>
<dbReference type="InterPro" id="IPR051209">
    <property type="entry name" value="FAD-bind_Monooxygenase_sf"/>
</dbReference>
<accession>A0ABX8CY85</accession>
<dbReference type="Pfam" id="PF13738">
    <property type="entry name" value="Pyr_redox_3"/>
    <property type="match status" value="1"/>
</dbReference>
<dbReference type="InterPro" id="IPR036188">
    <property type="entry name" value="FAD/NAD-bd_sf"/>
</dbReference>
<dbReference type="EMBL" id="CP074371">
    <property type="protein sequence ID" value="QVI23140.1"/>
    <property type="molecule type" value="Genomic_DNA"/>
</dbReference>
<evidence type="ECO:0000313" key="1">
    <source>
        <dbReference type="EMBL" id="QVI23140.1"/>
    </source>
</evidence>
<reference evidence="1 2" key="1">
    <citation type="submission" date="2021-04" db="EMBL/GenBank/DDBJ databases">
        <title>Nocardia tengchongensis.</title>
        <authorList>
            <person name="Zhuang k."/>
            <person name="Ran Y."/>
            <person name="Li W."/>
        </authorList>
    </citation>
    <scope>NUCLEOTIDE SEQUENCE [LARGE SCALE GENOMIC DNA]</scope>
    <source>
        <strain evidence="1 2">CFH S0057</strain>
    </source>
</reference>
<evidence type="ECO:0000313" key="2">
    <source>
        <dbReference type="Proteomes" id="UP000683310"/>
    </source>
</evidence>